<evidence type="ECO:0000256" key="1">
    <source>
        <dbReference type="SAM" id="SignalP"/>
    </source>
</evidence>
<name>A0A926DS88_9FIRM</name>
<protein>
    <submittedName>
        <fullName evidence="2">Uncharacterized protein</fullName>
    </submittedName>
</protein>
<proteinExistence type="predicted"/>
<organism evidence="2 3">
    <name type="scientific">Bianquea renquensis</name>
    <dbReference type="NCBI Taxonomy" id="2763661"/>
    <lineage>
        <taxon>Bacteria</taxon>
        <taxon>Bacillati</taxon>
        <taxon>Bacillota</taxon>
        <taxon>Clostridia</taxon>
        <taxon>Eubacteriales</taxon>
        <taxon>Bianqueaceae</taxon>
        <taxon>Bianquea</taxon>
    </lineage>
</organism>
<dbReference type="RefSeq" id="WP_177716897.1">
    <property type="nucleotide sequence ID" value="NZ_JACRSQ010000002.1"/>
</dbReference>
<dbReference type="AlphaFoldDB" id="A0A926DS88"/>
<dbReference type="EMBL" id="JACRSQ010000002">
    <property type="protein sequence ID" value="MBC8542369.1"/>
    <property type="molecule type" value="Genomic_DNA"/>
</dbReference>
<keyword evidence="1" id="KW-0732">Signal</keyword>
<keyword evidence="3" id="KW-1185">Reference proteome</keyword>
<feature type="signal peptide" evidence="1">
    <location>
        <begin position="1"/>
        <end position="21"/>
    </location>
</feature>
<feature type="chain" id="PRO_5038342315" evidence="1">
    <location>
        <begin position="22"/>
        <end position="211"/>
    </location>
</feature>
<dbReference type="Proteomes" id="UP000657006">
    <property type="component" value="Unassembled WGS sequence"/>
</dbReference>
<gene>
    <name evidence="2" type="ORF">H8730_02255</name>
</gene>
<reference evidence="2" key="1">
    <citation type="submission" date="2020-08" db="EMBL/GenBank/DDBJ databases">
        <title>Genome public.</title>
        <authorList>
            <person name="Liu C."/>
            <person name="Sun Q."/>
        </authorList>
    </citation>
    <scope>NUCLEOTIDE SEQUENCE</scope>
    <source>
        <strain evidence="2">NSJ-32</strain>
    </source>
</reference>
<evidence type="ECO:0000313" key="3">
    <source>
        <dbReference type="Proteomes" id="UP000657006"/>
    </source>
</evidence>
<comment type="caution">
    <text evidence="2">The sequence shown here is derived from an EMBL/GenBank/DDBJ whole genome shotgun (WGS) entry which is preliminary data.</text>
</comment>
<accession>A0A926DS88</accession>
<dbReference type="PROSITE" id="PS51257">
    <property type="entry name" value="PROKAR_LIPOPROTEIN"/>
    <property type="match status" value="1"/>
</dbReference>
<evidence type="ECO:0000313" key="2">
    <source>
        <dbReference type="EMBL" id="MBC8542369.1"/>
    </source>
</evidence>
<sequence>MKFSTTRKVLFLCILCFMVLAGVSCRGGYTDASDKPPANWAPYSIQDLSFRFPAGWSAISWEAVTDKMQENMNLLGEENKLALYGYFASPVGDRGTIDYLSFAYMEMKGEVTASDMEAIMDELSALSKSMRSLGVDAEIVQKARIRHYGSVDALTLAYQVGYGQAACVIQIGLVPRGNRIYQVAYSNFTTVKDDNTLERLLTSLTFADAAP</sequence>